<sequence length="91" mass="9386">MTRKPAAIPATDTTQELPGVTPAPAPKTVGDAVVAPATVAQELAPKKDRYLSSSDVLGLLAKVLPKTAPNSQEFFVILDAMSSVRSAAVKA</sequence>
<organism evidence="2 3">
    <name type="scientific">Rhodoferax ferrireducens</name>
    <dbReference type="NCBI Taxonomy" id="192843"/>
    <lineage>
        <taxon>Bacteria</taxon>
        <taxon>Pseudomonadati</taxon>
        <taxon>Pseudomonadota</taxon>
        <taxon>Betaproteobacteria</taxon>
        <taxon>Burkholderiales</taxon>
        <taxon>Comamonadaceae</taxon>
        <taxon>Rhodoferax</taxon>
    </lineage>
</organism>
<keyword evidence="3" id="KW-1185">Reference proteome</keyword>
<evidence type="ECO:0000313" key="3">
    <source>
        <dbReference type="Proteomes" id="UP001180487"/>
    </source>
</evidence>
<gene>
    <name evidence="2" type="ORF">J2X19_002309</name>
</gene>
<dbReference type="Proteomes" id="UP001180487">
    <property type="component" value="Unassembled WGS sequence"/>
</dbReference>
<reference evidence="2 3" key="1">
    <citation type="submission" date="2023-07" db="EMBL/GenBank/DDBJ databases">
        <title>Sorghum-associated microbial communities from plants grown in Nebraska, USA.</title>
        <authorList>
            <person name="Schachtman D."/>
        </authorList>
    </citation>
    <scope>NUCLEOTIDE SEQUENCE [LARGE SCALE GENOMIC DNA]</scope>
    <source>
        <strain evidence="2 3">BE313</strain>
    </source>
</reference>
<name>A0ABU2C8G9_9BURK</name>
<dbReference type="EMBL" id="JAVDXT010000002">
    <property type="protein sequence ID" value="MDR7377630.1"/>
    <property type="molecule type" value="Genomic_DNA"/>
</dbReference>
<comment type="caution">
    <text evidence="2">The sequence shown here is derived from an EMBL/GenBank/DDBJ whole genome shotgun (WGS) entry which is preliminary data.</text>
</comment>
<protein>
    <submittedName>
        <fullName evidence="2">Uncharacterized protein</fullName>
    </submittedName>
</protein>
<evidence type="ECO:0000256" key="1">
    <source>
        <dbReference type="SAM" id="MobiDB-lite"/>
    </source>
</evidence>
<dbReference type="RefSeq" id="WP_310373247.1">
    <property type="nucleotide sequence ID" value="NZ_JAVDXT010000002.1"/>
</dbReference>
<feature type="region of interest" description="Disordered" evidence="1">
    <location>
        <begin position="1"/>
        <end position="25"/>
    </location>
</feature>
<proteinExistence type="predicted"/>
<accession>A0ABU2C8G9</accession>
<evidence type="ECO:0000313" key="2">
    <source>
        <dbReference type="EMBL" id="MDR7377630.1"/>
    </source>
</evidence>